<evidence type="ECO:0000313" key="2">
    <source>
        <dbReference type="Proteomes" id="UP001353858"/>
    </source>
</evidence>
<gene>
    <name evidence="1" type="ORF">RN001_008660</name>
</gene>
<keyword evidence="2" id="KW-1185">Reference proteome</keyword>
<organism evidence="1 2">
    <name type="scientific">Aquatica leii</name>
    <dbReference type="NCBI Taxonomy" id="1421715"/>
    <lineage>
        <taxon>Eukaryota</taxon>
        <taxon>Metazoa</taxon>
        <taxon>Ecdysozoa</taxon>
        <taxon>Arthropoda</taxon>
        <taxon>Hexapoda</taxon>
        <taxon>Insecta</taxon>
        <taxon>Pterygota</taxon>
        <taxon>Neoptera</taxon>
        <taxon>Endopterygota</taxon>
        <taxon>Coleoptera</taxon>
        <taxon>Polyphaga</taxon>
        <taxon>Elateriformia</taxon>
        <taxon>Elateroidea</taxon>
        <taxon>Lampyridae</taxon>
        <taxon>Luciolinae</taxon>
        <taxon>Aquatica</taxon>
    </lineage>
</organism>
<accession>A0AAN7SHC7</accession>
<proteinExistence type="predicted"/>
<evidence type="ECO:0000313" key="1">
    <source>
        <dbReference type="EMBL" id="KAK4880514.1"/>
    </source>
</evidence>
<name>A0AAN7SHC7_9COLE</name>
<comment type="caution">
    <text evidence="1">The sequence shown here is derived from an EMBL/GenBank/DDBJ whole genome shotgun (WGS) entry which is preliminary data.</text>
</comment>
<reference evidence="2" key="1">
    <citation type="submission" date="2023-01" db="EMBL/GenBank/DDBJ databases">
        <title>Key to firefly adult light organ development and bioluminescence: homeobox transcription factors regulate luciferase expression and transportation to peroxisome.</title>
        <authorList>
            <person name="Fu X."/>
        </authorList>
    </citation>
    <scope>NUCLEOTIDE SEQUENCE [LARGE SCALE GENOMIC DNA]</scope>
</reference>
<protein>
    <submittedName>
        <fullName evidence="1">Uncharacterized protein</fullName>
    </submittedName>
</protein>
<dbReference type="AlphaFoldDB" id="A0AAN7SHC7"/>
<sequence length="299" mass="34324">MTSYVNKCSCLFYNFIASQIFLNYNFFFIISNLGNGKFNTNLIMEVNVTPVTNNKARKKKRNPAEWNKNKQKSVRIDTVAKNYFKTSLPATENRGGDRKLNIYKTKKDSSYIRHIFNTKYNSGFGKPKSDAYTTCLQLPSKIKTCNDHNVKTKLITEKCMHQIQTQAYFKMLREVEETVALFSFDCQKIRMIITKNTKGIALVRGENLYNSDLGVGKGIAKKGKNIHDMNPTKIVRQNIVSDSKKVDVNNLLISHYGAEWKNNPHLKFYKNVVEGEANLEDEEQEILCEEVSEEANVSI</sequence>
<dbReference type="EMBL" id="JARPUR010000003">
    <property type="protein sequence ID" value="KAK4880514.1"/>
    <property type="molecule type" value="Genomic_DNA"/>
</dbReference>
<dbReference type="Proteomes" id="UP001353858">
    <property type="component" value="Unassembled WGS sequence"/>
</dbReference>